<gene>
    <name evidence="2" type="ORF">RM53_16330</name>
</gene>
<dbReference type="Proteomes" id="UP000031166">
    <property type="component" value="Unassembled WGS sequence"/>
</dbReference>
<dbReference type="STRING" id="172043.RM53_16330"/>
<dbReference type="EMBL" id="JWSY01000056">
    <property type="protein sequence ID" value="KIC53734.1"/>
    <property type="molecule type" value="Genomic_DNA"/>
</dbReference>
<name>A0A0B4BYT1_9CAUL</name>
<accession>A0A0B4BYT1</accession>
<comment type="caution">
    <text evidence="2">The sequence shown here is derived from an EMBL/GenBank/DDBJ whole genome shotgun (WGS) entry which is preliminary data.</text>
</comment>
<feature type="compositionally biased region" description="Polar residues" evidence="1">
    <location>
        <begin position="1"/>
        <end position="17"/>
    </location>
</feature>
<evidence type="ECO:0000313" key="2">
    <source>
        <dbReference type="EMBL" id="KIC53734.1"/>
    </source>
</evidence>
<evidence type="ECO:0000313" key="3">
    <source>
        <dbReference type="Proteomes" id="UP000031166"/>
    </source>
</evidence>
<sequence length="151" mass="16232">MRPETDVNTEQSIQGQNAMAPMPFRMDIDAPIGGGMFDTLPGGPWKILPPGVNRGFVLPALVANSYFEDTGESEGDFEFSGICLTVRNAGTYVDEGGREVGAFHFVGDEFEALMLLPSDLSHILMSCRGSKAAYAEAARILLDQQQSGVAE</sequence>
<organism evidence="2 3">
    <name type="scientific">Brevundimonas nasdae</name>
    <dbReference type="NCBI Taxonomy" id="172043"/>
    <lineage>
        <taxon>Bacteria</taxon>
        <taxon>Pseudomonadati</taxon>
        <taxon>Pseudomonadota</taxon>
        <taxon>Alphaproteobacteria</taxon>
        <taxon>Caulobacterales</taxon>
        <taxon>Caulobacteraceae</taxon>
        <taxon>Brevundimonas</taxon>
    </lineage>
</organism>
<proteinExistence type="predicted"/>
<reference evidence="2 3" key="1">
    <citation type="submission" date="2014-12" db="EMBL/GenBank/DDBJ databases">
        <title>Genome sequencing of Brevundimonas nasdae TPW30.</title>
        <authorList>
            <person name="Tan P.W."/>
            <person name="Chan K.-G."/>
        </authorList>
    </citation>
    <scope>NUCLEOTIDE SEQUENCE [LARGE SCALE GENOMIC DNA]</scope>
    <source>
        <strain evidence="2 3">TPW30</strain>
    </source>
</reference>
<dbReference type="AlphaFoldDB" id="A0A0B4BYT1"/>
<protein>
    <submittedName>
        <fullName evidence="2">Uncharacterized protein</fullName>
    </submittedName>
</protein>
<evidence type="ECO:0000256" key="1">
    <source>
        <dbReference type="SAM" id="MobiDB-lite"/>
    </source>
</evidence>
<feature type="region of interest" description="Disordered" evidence="1">
    <location>
        <begin position="1"/>
        <end position="20"/>
    </location>
</feature>